<evidence type="ECO:0000256" key="1">
    <source>
        <dbReference type="SAM" id="Phobius"/>
    </source>
</evidence>
<keyword evidence="1" id="KW-0812">Transmembrane</keyword>
<comment type="caution">
    <text evidence="3">The sequence shown here is derived from an EMBL/GenBank/DDBJ whole genome shotgun (WGS) entry which is preliminary data.</text>
</comment>
<feature type="transmembrane region" description="Helical" evidence="1">
    <location>
        <begin position="6"/>
        <end position="28"/>
    </location>
</feature>
<dbReference type="AlphaFoldDB" id="A0A2G3E5E1"/>
<reference evidence="3 4" key="2">
    <citation type="submission" date="2017-10" db="EMBL/GenBank/DDBJ databases">
        <authorList>
            <person name="Banno H."/>
            <person name="Chua N.-H."/>
        </authorList>
    </citation>
    <scope>NUCLEOTIDE SEQUENCE [LARGE SCALE GENOMIC DNA]</scope>
    <source>
        <strain evidence="3 4">JK623</strain>
    </source>
</reference>
<feature type="transmembrane region" description="Helical" evidence="1">
    <location>
        <begin position="84"/>
        <end position="108"/>
    </location>
</feature>
<accession>A0A2G3E5E1</accession>
<evidence type="ECO:0000313" key="4">
    <source>
        <dbReference type="Proteomes" id="UP000224563"/>
    </source>
</evidence>
<evidence type="ECO:0000313" key="3">
    <source>
        <dbReference type="EMBL" id="PHU38293.1"/>
    </source>
</evidence>
<organism evidence="3 4">
    <name type="scientific">Agathobacter ruminis</name>
    <dbReference type="NCBI Taxonomy" id="1712665"/>
    <lineage>
        <taxon>Bacteria</taxon>
        <taxon>Bacillati</taxon>
        <taxon>Bacillota</taxon>
        <taxon>Clostridia</taxon>
        <taxon>Lachnospirales</taxon>
        <taxon>Lachnospiraceae</taxon>
        <taxon>Agathobacter</taxon>
    </lineage>
</organism>
<evidence type="ECO:0000259" key="2">
    <source>
        <dbReference type="Pfam" id="PF14501"/>
    </source>
</evidence>
<sequence>MYWEVLIFISLTILLKSFIFGKLAANYLNLCKCKILQAVVYFLAISFAICMQFFISNIWLKMFLTAFGLSIIVLAYRDEFKKRILFWSCVFSSSFLIDCLVYVLFYVILGLDDFGEPASILSIFLLLPIQLFTGRIITDDYKYRKKQWIFYGIALFLCLLTSVVIYLDKTIGIFSLEVVCGFLLFINLIIAFLVEKLVEQSKEDIDYFVLQKQNEFYERELALQNEKVELIRSIRHDMKRHLNEILNLARKNQNECIVDYILSLGEELEDTSPICDSGNVAIDTVLNYMFDKAIKAGIQPEYSIVVPQELKISMYDMNIILGNLLQNAIDACELTANPQINVDIRYVMDSLVIVVENSYANELIIKEDRLETTKEPREEHGYGLANVKRILSKYDHSFSMVHDESRFKIEIILYLPY</sequence>
<feature type="transmembrane region" description="Helical" evidence="1">
    <location>
        <begin position="60"/>
        <end position="77"/>
    </location>
</feature>
<name>A0A2G3E5E1_9FIRM</name>
<reference evidence="3 4" key="1">
    <citation type="submission" date="2017-10" db="EMBL/GenBank/DDBJ databases">
        <title>Resolving the taxonomy of Roseburia spp., Eubacterium rectale and Agathobacter spp. through phylogenomic analysis.</title>
        <authorList>
            <person name="Sheridan P.O."/>
            <person name="Walker A.W."/>
            <person name="Duncan S.H."/>
            <person name="Scott K.P."/>
            <person name="Toole P.W.O."/>
            <person name="Luis P."/>
            <person name="Flint H.J."/>
        </authorList>
    </citation>
    <scope>NUCLEOTIDE SEQUENCE [LARGE SCALE GENOMIC DNA]</scope>
    <source>
        <strain evidence="3 4">JK623</strain>
    </source>
</reference>
<keyword evidence="1" id="KW-1133">Transmembrane helix</keyword>
<dbReference type="InterPro" id="IPR032834">
    <property type="entry name" value="NatK-like_C"/>
</dbReference>
<keyword evidence="1" id="KW-0472">Membrane</keyword>
<dbReference type="InterPro" id="IPR036890">
    <property type="entry name" value="HATPase_C_sf"/>
</dbReference>
<feature type="domain" description="Sensor histidine kinase NatK-like C-terminal" evidence="2">
    <location>
        <begin position="313"/>
        <end position="413"/>
    </location>
</feature>
<dbReference type="GO" id="GO:0042802">
    <property type="term" value="F:identical protein binding"/>
    <property type="evidence" value="ECO:0007669"/>
    <property type="project" value="TreeGrafter"/>
</dbReference>
<dbReference type="PANTHER" id="PTHR40448">
    <property type="entry name" value="TWO-COMPONENT SENSOR HISTIDINE KINASE"/>
    <property type="match status" value="1"/>
</dbReference>
<dbReference type="CDD" id="cd16935">
    <property type="entry name" value="HATPase_AgrC-ComD-like"/>
    <property type="match status" value="1"/>
</dbReference>
<feature type="transmembrane region" description="Helical" evidence="1">
    <location>
        <begin position="173"/>
        <end position="194"/>
    </location>
</feature>
<protein>
    <recommendedName>
        <fullName evidence="2">Sensor histidine kinase NatK-like C-terminal domain-containing protein</fullName>
    </recommendedName>
</protein>
<proteinExistence type="predicted"/>
<gene>
    <name evidence="3" type="ORF">CSX02_03700</name>
</gene>
<dbReference type="EMBL" id="PDYG01000012">
    <property type="protein sequence ID" value="PHU38293.1"/>
    <property type="molecule type" value="Genomic_DNA"/>
</dbReference>
<dbReference type="SUPFAM" id="SSF55874">
    <property type="entry name" value="ATPase domain of HSP90 chaperone/DNA topoisomerase II/histidine kinase"/>
    <property type="match status" value="1"/>
</dbReference>
<dbReference type="Gene3D" id="3.30.565.10">
    <property type="entry name" value="Histidine kinase-like ATPase, C-terminal domain"/>
    <property type="match status" value="1"/>
</dbReference>
<dbReference type="PANTHER" id="PTHR40448:SF1">
    <property type="entry name" value="TWO-COMPONENT SENSOR HISTIDINE KINASE"/>
    <property type="match status" value="1"/>
</dbReference>
<dbReference type="Pfam" id="PF14501">
    <property type="entry name" value="HATPase_c_5"/>
    <property type="match status" value="1"/>
</dbReference>
<feature type="transmembrane region" description="Helical" evidence="1">
    <location>
        <begin position="35"/>
        <end position="54"/>
    </location>
</feature>
<feature type="transmembrane region" description="Helical" evidence="1">
    <location>
        <begin position="149"/>
        <end position="167"/>
    </location>
</feature>
<feature type="transmembrane region" description="Helical" evidence="1">
    <location>
        <begin position="120"/>
        <end position="137"/>
    </location>
</feature>
<keyword evidence="4" id="KW-1185">Reference proteome</keyword>
<dbReference type="RefSeq" id="WP_099385681.1">
    <property type="nucleotide sequence ID" value="NZ_JANSWH010000099.1"/>
</dbReference>
<dbReference type="Proteomes" id="UP000224563">
    <property type="component" value="Unassembled WGS sequence"/>
</dbReference>